<dbReference type="SUPFAM" id="SSF56784">
    <property type="entry name" value="HAD-like"/>
    <property type="match status" value="1"/>
</dbReference>
<dbReference type="InterPro" id="IPR023214">
    <property type="entry name" value="HAD_sf"/>
</dbReference>
<organism evidence="1 2">
    <name type="scientific">Desulfobacter latus</name>
    <dbReference type="NCBI Taxonomy" id="2292"/>
    <lineage>
        <taxon>Bacteria</taxon>
        <taxon>Pseudomonadati</taxon>
        <taxon>Thermodesulfobacteriota</taxon>
        <taxon>Desulfobacteria</taxon>
        <taxon>Desulfobacterales</taxon>
        <taxon>Desulfobacteraceae</taxon>
        <taxon>Desulfobacter</taxon>
    </lineage>
</organism>
<dbReference type="GO" id="GO:0000287">
    <property type="term" value="F:magnesium ion binding"/>
    <property type="evidence" value="ECO:0007669"/>
    <property type="project" value="TreeGrafter"/>
</dbReference>
<accession>A0A850SUI0</accession>
<dbReference type="GO" id="GO:0016791">
    <property type="term" value="F:phosphatase activity"/>
    <property type="evidence" value="ECO:0007669"/>
    <property type="project" value="UniProtKB-ARBA"/>
</dbReference>
<gene>
    <name evidence="1" type="ORF">HXW94_07335</name>
</gene>
<dbReference type="GO" id="GO:0005829">
    <property type="term" value="C:cytosol"/>
    <property type="evidence" value="ECO:0007669"/>
    <property type="project" value="TreeGrafter"/>
</dbReference>
<keyword evidence="2" id="KW-1185">Reference proteome</keyword>
<name>A0A850SUI0_9BACT</name>
<dbReference type="EMBL" id="JACADJ010000018">
    <property type="protein sequence ID" value="NWH04799.1"/>
    <property type="molecule type" value="Genomic_DNA"/>
</dbReference>
<evidence type="ECO:0000313" key="2">
    <source>
        <dbReference type="Proteomes" id="UP000553343"/>
    </source>
</evidence>
<dbReference type="Proteomes" id="UP000553343">
    <property type="component" value="Unassembled WGS sequence"/>
</dbReference>
<dbReference type="AlphaFoldDB" id="A0A850SUI0"/>
<evidence type="ECO:0000313" key="1">
    <source>
        <dbReference type="EMBL" id="NWH04799.1"/>
    </source>
</evidence>
<dbReference type="RefSeq" id="WP_178366252.1">
    <property type="nucleotide sequence ID" value="NZ_JACADJ010000018.1"/>
</dbReference>
<comment type="caution">
    <text evidence="1">The sequence shown here is derived from an EMBL/GenBank/DDBJ whole genome shotgun (WGS) entry which is preliminary data.</text>
</comment>
<reference evidence="1 2" key="1">
    <citation type="submission" date="2020-06" db="EMBL/GenBank/DDBJ databases">
        <title>High-quality draft genome of sulfate reducer Desulfobacter latus type strain AcrS2 isolated from marine sediment.</title>
        <authorList>
            <person name="Hoppe M."/>
            <person name="Larsen C.K."/>
            <person name="Marshall I.P.G."/>
            <person name="Schramm A."/>
            <person name="Marietou A.G."/>
        </authorList>
    </citation>
    <scope>NUCLEOTIDE SEQUENCE [LARGE SCALE GENOMIC DNA]</scope>
    <source>
        <strain evidence="1 2">AcRS2</strain>
    </source>
</reference>
<dbReference type="Pfam" id="PF08282">
    <property type="entry name" value="Hydrolase_3"/>
    <property type="match status" value="2"/>
</dbReference>
<sequence length="251" mass="28085">MPCVHSVKNRSENVVDAVVCDLDGTLLYPREEAFGVEGRSTVSFLSKASARLLARISQLSPLVIATGRNSVSTGRLVKQLPDVTFSGFVFENGFIVKQHIDDCIPYNGKWDDIAALFPNWERLPFYENCAGFIPPSPDRESAESTARAMLKKYGYDDLVYRENKKIFIYPGTVNKMRGLSILGIHPYIALGDQINDIQMMEQSTWPVMPVSGADELKTIVKKKDGFCSLLTSHEAAHEMLNFAYKKCMMCV</sequence>
<dbReference type="PANTHER" id="PTHR10000:SF8">
    <property type="entry name" value="HAD SUPERFAMILY HYDROLASE-LIKE, TYPE 3"/>
    <property type="match status" value="1"/>
</dbReference>
<dbReference type="PANTHER" id="PTHR10000">
    <property type="entry name" value="PHOSPHOSERINE PHOSPHATASE"/>
    <property type="match status" value="1"/>
</dbReference>
<protein>
    <submittedName>
        <fullName evidence="1">HAD hydrolase family protein</fullName>
    </submittedName>
</protein>
<dbReference type="InterPro" id="IPR036412">
    <property type="entry name" value="HAD-like_sf"/>
</dbReference>
<dbReference type="Gene3D" id="3.40.50.1000">
    <property type="entry name" value="HAD superfamily/HAD-like"/>
    <property type="match status" value="2"/>
</dbReference>
<keyword evidence="1" id="KW-0378">Hydrolase</keyword>
<proteinExistence type="predicted"/>